<accession>A0A9P7AFR9</accession>
<protein>
    <submittedName>
        <fullName evidence="1">Uncharacterized protein</fullName>
    </submittedName>
</protein>
<evidence type="ECO:0000313" key="2">
    <source>
        <dbReference type="Proteomes" id="UP000719766"/>
    </source>
</evidence>
<dbReference type="OrthoDB" id="2650256at2759"/>
<dbReference type="Proteomes" id="UP000719766">
    <property type="component" value="Unassembled WGS sequence"/>
</dbReference>
<dbReference type="GeneID" id="64597630"/>
<dbReference type="EMBL" id="JABBWE010000067">
    <property type="protein sequence ID" value="KAG1788543.1"/>
    <property type="molecule type" value="Genomic_DNA"/>
</dbReference>
<proteinExistence type="predicted"/>
<dbReference type="RefSeq" id="XP_041155741.1">
    <property type="nucleotide sequence ID" value="XM_041303866.1"/>
</dbReference>
<keyword evidence="2" id="KW-1185">Reference proteome</keyword>
<dbReference type="AlphaFoldDB" id="A0A9P7AFR9"/>
<dbReference type="PROSITE" id="PS51257">
    <property type="entry name" value="PROKAR_LIPOPROTEIN"/>
    <property type="match status" value="1"/>
</dbReference>
<gene>
    <name evidence="1" type="ORF">HD556DRAFT_1402835</name>
</gene>
<evidence type="ECO:0000313" key="1">
    <source>
        <dbReference type="EMBL" id="KAG1788543.1"/>
    </source>
</evidence>
<organism evidence="1 2">
    <name type="scientific">Suillus plorans</name>
    <dbReference type="NCBI Taxonomy" id="116603"/>
    <lineage>
        <taxon>Eukaryota</taxon>
        <taxon>Fungi</taxon>
        <taxon>Dikarya</taxon>
        <taxon>Basidiomycota</taxon>
        <taxon>Agaricomycotina</taxon>
        <taxon>Agaricomycetes</taxon>
        <taxon>Agaricomycetidae</taxon>
        <taxon>Boletales</taxon>
        <taxon>Suillineae</taxon>
        <taxon>Suillaceae</taxon>
        <taxon>Suillus</taxon>
    </lineage>
</organism>
<sequence>MPADLRLAVLSGRSLVFPNNVVLTACQLCYLMSIVRDLEPAWAHTFLRWTRMLDLNSQGDIPAVIDLQCTAHGLSPTSNYAIPSTRQVHAQV</sequence>
<name>A0A9P7AFR9_9AGAM</name>
<comment type="caution">
    <text evidence="1">The sequence shown here is derived from an EMBL/GenBank/DDBJ whole genome shotgun (WGS) entry which is preliminary data.</text>
</comment>
<reference evidence="1" key="1">
    <citation type="journal article" date="2020" name="New Phytol.">
        <title>Comparative genomics reveals dynamic genome evolution in host specialist ectomycorrhizal fungi.</title>
        <authorList>
            <person name="Lofgren L.A."/>
            <person name="Nguyen N.H."/>
            <person name="Vilgalys R."/>
            <person name="Ruytinx J."/>
            <person name="Liao H.L."/>
            <person name="Branco S."/>
            <person name="Kuo A."/>
            <person name="LaButti K."/>
            <person name="Lipzen A."/>
            <person name="Andreopoulos W."/>
            <person name="Pangilinan J."/>
            <person name="Riley R."/>
            <person name="Hundley H."/>
            <person name="Na H."/>
            <person name="Barry K."/>
            <person name="Grigoriev I.V."/>
            <person name="Stajich J.E."/>
            <person name="Kennedy P.G."/>
        </authorList>
    </citation>
    <scope>NUCLEOTIDE SEQUENCE</scope>
    <source>
        <strain evidence="1">S12</strain>
    </source>
</reference>